<comment type="caution">
    <text evidence="2">The sequence shown here is derived from an EMBL/GenBank/DDBJ whole genome shotgun (WGS) entry which is preliminary data.</text>
</comment>
<feature type="region of interest" description="Disordered" evidence="1">
    <location>
        <begin position="1"/>
        <end position="36"/>
    </location>
</feature>
<feature type="compositionally biased region" description="Polar residues" evidence="1">
    <location>
        <begin position="21"/>
        <end position="30"/>
    </location>
</feature>
<dbReference type="AlphaFoldDB" id="A0A8J4BHM2"/>
<dbReference type="EMBL" id="BNCO01000045">
    <property type="protein sequence ID" value="GIL61414.1"/>
    <property type="molecule type" value="Genomic_DNA"/>
</dbReference>
<sequence length="104" mass="10056">LLMPFSPFPDATELPRGGSPAANTDLSPGGSTPVAAATLTGDSGNFKAMATVLGAAAAVEAATAVLLYCGDGIGPPSRRDVEEPLLRVGAATAGEGPTACSAAT</sequence>
<proteinExistence type="predicted"/>
<evidence type="ECO:0000313" key="3">
    <source>
        <dbReference type="Proteomes" id="UP000747399"/>
    </source>
</evidence>
<keyword evidence="3" id="KW-1185">Reference proteome</keyword>
<accession>A0A8J4BHM2</accession>
<protein>
    <submittedName>
        <fullName evidence="2">Uncharacterized protein</fullName>
    </submittedName>
</protein>
<organism evidence="2 3">
    <name type="scientific">Volvox africanus</name>
    <dbReference type="NCBI Taxonomy" id="51714"/>
    <lineage>
        <taxon>Eukaryota</taxon>
        <taxon>Viridiplantae</taxon>
        <taxon>Chlorophyta</taxon>
        <taxon>core chlorophytes</taxon>
        <taxon>Chlorophyceae</taxon>
        <taxon>CS clade</taxon>
        <taxon>Chlamydomonadales</taxon>
        <taxon>Volvocaceae</taxon>
        <taxon>Volvox</taxon>
    </lineage>
</organism>
<evidence type="ECO:0000256" key="1">
    <source>
        <dbReference type="SAM" id="MobiDB-lite"/>
    </source>
</evidence>
<dbReference type="Proteomes" id="UP000747399">
    <property type="component" value="Unassembled WGS sequence"/>
</dbReference>
<reference evidence="2" key="1">
    <citation type="journal article" date="2021" name="Proc. Natl. Acad. Sci. U.S.A.">
        <title>Three genomes in the algal genus Volvox reveal the fate of a haploid sex-determining region after a transition to homothallism.</title>
        <authorList>
            <person name="Yamamoto K."/>
            <person name="Hamaji T."/>
            <person name="Kawai-Toyooka H."/>
            <person name="Matsuzaki R."/>
            <person name="Takahashi F."/>
            <person name="Nishimura Y."/>
            <person name="Kawachi M."/>
            <person name="Noguchi H."/>
            <person name="Minakuchi Y."/>
            <person name="Umen J.G."/>
            <person name="Toyoda A."/>
            <person name="Nozaki H."/>
        </authorList>
    </citation>
    <scope>NUCLEOTIDE SEQUENCE</scope>
    <source>
        <strain evidence="2">NIES-3780</strain>
    </source>
</reference>
<feature type="non-terminal residue" evidence="2">
    <location>
        <position position="1"/>
    </location>
</feature>
<evidence type="ECO:0000313" key="2">
    <source>
        <dbReference type="EMBL" id="GIL61414.1"/>
    </source>
</evidence>
<name>A0A8J4BHM2_9CHLO</name>
<gene>
    <name evidence="2" type="ORF">Vafri_15818</name>
</gene>